<accession>A0A1U7J6S2</accession>
<dbReference type="Gene3D" id="3.40.50.10330">
    <property type="entry name" value="Probable inorganic polyphosphate/atp-NAD kinase, domain 1"/>
    <property type="match status" value="1"/>
</dbReference>
<evidence type="ECO:0000256" key="9">
    <source>
        <dbReference type="ARBA" id="ARBA00022842"/>
    </source>
</evidence>
<name>A0A1U7J6S2_9CYAN</name>
<evidence type="ECO:0000313" key="14">
    <source>
        <dbReference type="EMBL" id="OKH48643.1"/>
    </source>
</evidence>
<keyword evidence="5" id="KW-0479">Metal-binding</keyword>
<evidence type="ECO:0000256" key="1">
    <source>
        <dbReference type="ARBA" id="ARBA00001946"/>
    </source>
</evidence>
<dbReference type="PROSITE" id="PS50146">
    <property type="entry name" value="DAGK"/>
    <property type="match status" value="1"/>
</dbReference>
<dbReference type="Proteomes" id="UP000185557">
    <property type="component" value="Unassembled WGS sequence"/>
</dbReference>
<comment type="similarity">
    <text evidence="2">Belongs to the diacylglycerol/lipid kinase family.</text>
</comment>
<keyword evidence="9" id="KW-0460">Magnesium</keyword>
<comment type="cofactor">
    <cofactor evidence="1">
        <name>Mg(2+)</name>
        <dbReference type="ChEBI" id="CHEBI:18420"/>
    </cofactor>
</comment>
<evidence type="ECO:0000259" key="13">
    <source>
        <dbReference type="PROSITE" id="PS50146"/>
    </source>
</evidence>
<evidence type="ECO:0000256" key="10">
    <source>
        <dbReference type="ARBA" id="ARBA00023098"/>
    </source>
</evidence>
<dbReference type="EMBL" id="MRCG01000005">
    <property type="protein sequence ID" value="OKH48643.1"/>
    <property type="molecule type" value="Genomic_DNA"/>
</dbReference>
<dbReference type="GO" id="GO:0046872">
    <property type="term" value="F:metal ion binding"/>
    <property type="evidence" value="ECO:0007669"/>
    <property type="project" value="UniProtKB-KW"/>
</dbReference>
<dbReference type="GO" id="GO:0016301">
    <property type="term" value="F:kinase activity"/>
    <property type="evidence" value="ECO:0007669"/>
    <property type="project" value="UniProtKB-KW"/>
</dbReference>
<evidence type="ECO:0000256" key="11">
    <source>
        <dbReference type="ARBA" id="ARBA00023209"/>
    </source>
</evidence>
<evidence type="ECO:0000256" key="4">
    <source>
        <dbReference type="ARBA" id="ARBA00022679"/>
    </source>
</evidence>
<sequence length="336" mass="36596">MNAVLIVNPTSGPSENSQLVPDLTNALQSQGIQAKICPTTAEENGQGLATAAAKSGAKLVVVAGGDGTIEAVARGLAHTQTALGIIPLGTRNNIAASLNIPTDMAQAVQVLIEGERSQFDLGKANNHYFMEVVGIGLEASLFPCGDDVKEGIKSNYWAAIKSFVAGFKTFLQFRPHRLVLRFDGRRARLSTLQVNVCNSPRYGIEFALAPQAKMNDGKLDLIYINQPSKWDHFRHFFAAMRGKHLPHERLKMYQASTIEVRAYPALEVHADGECIGTTPVIVEVVPKALWIYVPTPELVVTFTQQNSAAEKNSIFDFIQHPHISEPQIPNSEASEL</sequence>
<dbReference type="SMART" id="SM00046">
    <property type="entry name" value="DAGKc"/>
    <property type="match status" value="1"/>
</dbReference>
<keyword evidence="4" id="KW-0808">Transferase</keyword>
<evidence type="ECO:0000256" key="3">
    <source>
        <dbReference type="ARBA" id="ARBA00022516"/>
    </source>
</evidence>
<keyword evidence="11" id="KW-0594">Phospholipid biosynthesis</keyword>
<dbReference type="PANTHER" id="PTHR12358:SF106">
    <property type="entry name" value="LIPID KINASE YEGS"/>
    <property type="match status" value="1"/>
</dbReference>
<dbReference type="InterPro" id="IPR005218">
    <property type="entry name" value="Diacylglycerol/lipid_kinase"/>
</dbReference>
<dbReference type="SUPFAM" id="SSF111331">
    <property type="entry name" value="NAD kinase/diacylglycerol kinase-like"/>
    <property type="match status" value="1"/>
</dbReference>
<dbReference type="Pfam" id="PF19279">
    <property type="entry name" value="YegS_C"/>
    <property type="match status" value="1"/>
</dbReference>
<proteinExistence type="inferred from homology"/>
<dbReference type="RefSeq" id="WP_073608054.1">
    <property type="nucleotide sequence ID" value="NZ_MRCG01000005.1"/>
</dbReference>
<keyword evidence="6" id="KW-0547">Nucleotide-binding</keyword>
<evidence type="ECO:0000256" key="6">
    <source>
        <dbReference type="ARBA" id="ARBA00022741"/>
    </source>
</evidence>
<dbReference type="PANTHER" id="PTHR12358">
    <property type="entry name" value="SPHINGOSINE KINASE"/>
    <property type="match status" value="1"/>
</dbReference>
<reference evidence="14 15" key="1">
    <citation type="submission" date="2016-11" db="EMBL/GenBank/DDBJ databases">
        <title>Draft Genome Sequences of Nine Cyanobacterial Strains from Diverse Habitats.</title>
        <authorList>
            <person name="Zhu T."/>
            <person name="Hou S."/>
            <person name="Lu X."/>
            <person name="Hess W.R."/>
        </authorList>
    </citation>
    <scope>NUCLEOTIDE SEQUENCE [LARGE SCALE GENOMIC DNA]</scope>
    <source>
        <strain evidence="14 15">NIES-30</strain>
    </source>
</reference>
<evidence type="ECO:0000313" key="15">
    <source>
        <dbReference type="Proteomes" id="UP000185557"/>
    </source>
</evidence>
<gene>
    <name evidence="14" type="ORF">NIES30_08825</name>
</gene>
<evidence type="ECO:0000256" key="12">
    <source>
        <dbReference type="ARBA" id="ARBA00023264"/>
    </source>
</evidence>
<organism evidence="14 15">
    <name type="scientific">Phormidium tenue NIES-30</name>
    <dbReference type="NCBI Taxonomy" id="549789"/>
    <lineage>
        <taxon>Bacteria</taxon>
        <taxon>Bacillati</taxon>
        <taxon>Cyanobacteriota</taxon>
        <taxon>Cyanophyceae</taxon>
        <taxon>Oscillatoriophycideae</taxon>
        <taxon>Oscillatoriales</taxon>
        <taxon>Oscillatoriaceae</taxon>
        <taxon>Phormidium</taxon>
    </lineage>
</organism>
<dbReference type="OrthoDB" id="142078at2"/>
<keyword evidence="3" id="KW-0444">Lipid biosynthesis</keyword>
<keyword evidence="8" id="KW-0067">ATP-binding</keyword>
<dbReference type="InterPro" id="IPR017438">
    <property type="entry name" value="ATP-NAD_kinase_N"/>
</dbReference>
<dbReference type="Pfam" id="PF00781">
    <property type="entry name" value="DAGK_cat"/>
    <property type="match status" value="1"/>
</dbReference>
<dbReference type="InterPro" id="IPR045540">
    <property type="entry name" value="YegS/DAGK_C"/>
</dbReference>
<dbReference type="InterPro" id="IPR016064">
    <property type="entry name" value="NAD/diacylglycerol_kinase_sf"/>
</dbReference>
<comment type="caution">
    <text evidence="14">The sequence shown here is derived from an EMBL/GenBank/DDBJ whole genome shotgun (WGS) entry which is preliminary data.</text>
</comment>
<keyword evidence="12" id="KW-1208">Phospholipid metabolism</keyword>
<keyword evidence="10" id="KW-0443">Lipid metabolism</keyword>
<dbReference type="GO" id="GO:0005524">
    <property type="term" value="F:ATP binding"/>
    <property type="evidence" value="ECO:0007669"/>
    <property type="project" value="UniProtKB-KW"/>
</dbReference>
<dbReference type="AlphaFoldDB" id="A0A1U7J6S2"/>
<feature type="domain" description="DAGKc" evidence="13">
    <location>
        <begin position="1"/>
        <end position="128"/>
    </location>
</feature>
<dbReference type="InterPro" id="IPR001206">
    <property type="entry name" value="Diacylglycerol_kinase_cat_dom"/>
</dbReference>
<protein>
    <recommendedName>
        <fullName evidence="13">DAGKc domain-containing protein</fullName>
    </recommendedName>
</protein>
<dbReference type="NCBIfam" id="TIGR00147">
    <property type="entry name" value="YegS/Rv2252/BmrU family lipid kinase"/>
    <property type="match status" value="1"/>
</dbReference>
<dbReference type="GO" id="GO:0008654">
    <property type="term" value="P:phospholipid biosynthetic process"/>
    <property type="evidence" value="ECO:0007669"/>
    <property type="project" value="UniProtKB-KW"/>
</dbReference>
<evidence type="ECO:0000256" key="5">
    <source>
        <dbReference type="ARBA" id="ARBA00022723"/>
    </source>
</evidence>
<keyword evidence="15" id="KW-1185">Reference proteome</keyword>
<dbReference type="InterPro" id="IPR050187">
    <property type="entry name" value="Lipid_Phosphate_FormReg"/>
</dbReference>
<dbReference type="STRING" id="549789.NIES30_08825"/>
<keyword evidence="7" id="KW-0418">Kinase</keyword>
<dbReference type="GO" id="GO:0005886">
    <property type="term" value="C:plasma membrane"/>
    <property type="evidence" value="ECO:0007669"/>
    <property type="project" value="TreeGrafter"/>
</dbReference>
<evidence type="ECO:0000256" key="7">
    <source>
        <dbReference type="ARBA" id="ARBA00022777"/>
    </source>
</evidence>
<evidence type="ECO:0000256" key="2">
    <source>
        <dbReference type="ARBA" id="ARBA00005983"/>
    </source>
</evidence>
<evidence type="ECO:0000256" key="8">
    <source>
        <dbReference type="ARBA" id="ARBA00022840"/>
    </source>
</evidence>
<dbReference type="Gene3D" id="2.60.200.40">
    <property type="match status" value="1"/>
</dbReference>